<keyword evidence="3 7" id="KW-0489">Methyltransferase</keyword>
<dbReference type="UniPathway" id="UPA00148"/>
<keyword evidence="5" id="KW-0949">S-adenosyl-L-methionine</keyword>
<protein>
    <submittedName>
        <fullName evidence="7">Cobalt-precorrin 7 C15-methyltransferase</fullName>
    </submittedName>
</protein>
<evidence type="ECO:0000256" key="2">
    <source>
        <dbReference type="ARBA" id="ARBA00022573"/>
    </source>
</evidence>
<name>A0A1I4K5D8_9FIRM</name>
<evidence type="ECO:0000259" key="6">
    <source>
        <dbReference type="Pfam" id="PF02475"/>
    </source>
</evidence>
<organism evidence="7 8">
    <name type="scientific">Halanaerobium salsuginis</name>
    <dbReference type="NCBI Taxonomy" id="29563"/>
    <lineage>
        <taxon>Bacteria</taxon>
        <taxon>Bacillati</taxon>
        <taxon>Bacillota</taxon>
        <taxon>Clostridia</taxon>
        <taxon>Halanaerobiales</taxon>
        <taxon>Halanaerobiaceae</taxon>
        <taxon>Halanaerobium</taxon>
    </lineage>
</organism>
<dbReference type="EMBL" id="FOTI01000028">
    <property type="protein sequence ID" value="SFL73837.1"/>
    <property type="molecule type" value="Genomic_DNA"/>
</dbReference>
<dbReference type="Proteomes" id="UP000199006">
    <property type="component" value="Unassembled WGS sequence"/>
</dbReference>
<accession>A0A1I4K5D8</accession>
<dbReference type="InterPro" id="IPR029063">
    <property type="entry name" value="SAM-dependent_MTases_sf"/>
</dbReference>
<dbReference type="STRING" id="29563.SAMN02983006_01906"/>
<dbReference type="InterPro" id="IPR014008">
    <property type="entry name" value="Cbl_synth_MTase_CbiT"/>
</dbReference>
<gene>
    <name evidence="7" type="ORF">SAMN02983006_01906</name>
</gene>
<keyword evidence="8" id="KW-1185">Reference proteome</keyword>
<dbReference type="CDD" id="cd02440">
    <property type="entry name" value="AdoMet_MTases"/>
    <property type="match status" value="1"/>
</dbReference>
<evidence type="ECO:0000256" key="3">
    <source>
        <dbReference type="ARBA" id="ARBA00022603"/>
    </source>
</evidence>
<comment type="pathway">
    <text evidence="1">Cofactor biosynthesis; adenosylcobalamin biosynthesis.</text>
</comment>
<dbReference type="GO" id="GO:0009236">
    <property type="term" value="P:cobalamin biosynthetic process"/>
    <property type="evidence" value="ECO:0007669"/>
    <property type="project" value="UniProtKB-UniPathway"/>
</dbReference>
<dbReference type="OrthoDB" id="9780707at2"/>
<dbReference type="AlphaFoldDB" id="A0A1I4K5D8"/>
<dbReference type="SUPFAM" id="SSF53335">
    <property type="entry name" value="S-adenosyl-L-methionine-dependent methyltransferases"/>
    <property type="match status" value="1"/>
</dbReference>
<evidence type="ECO:0000256" key="1">
    <source>
        <dbReference type="ARBA" id="ARBA00004953"/>
    </source>
</evidence>
<evidence type="ECO:0000313" key="7">
    <source>
        <dbReference type="EMBL" id="SFL73837.1"/>
    </source>
</evidence>
<dbReference type="Gene3D" id="3.40.50.150">
    <property type="entry name" value="Vaccinia Virus protein VP39"/>
    <property type="match status" value="1"/>
</dbReference>
<dbReference type="NCBIfam" id="TIGR02469">
    <property type="entry name" value="CbiT"/>
    <property type="match status" value="1"/>
</dbReference>
<dbReference type="PANTHER" id="PTHR43182:SF1">
    <property type="entry name" value="COBALT-PRECORRIN-7 C(5)-METHYLTRANSFERASE"/>
    <property type="match status" value="1"/>
</dbReference>
<keyword evidence="4 7" id="KW-0808">Transferase</keyword>
<dbReference type="InterPro" id="IPR050714">
    <property type="entry name" value="Cobalamin_biosynth_MTase"/>
</dbReference>
<evidence type="ECO:0000256" key="4">
    <source>
        <dbReference type="ARBA" id="ARBA00022679"/>
    </source>
</evidence>
<feature type="domain" description="TRM5/TYW2-like methyltransferase" evidence="6">
    <location>
        <begin position="38"/>
        <end position="143"/>
    </location>
</feature>
<dbReference type="GO" id="GO:0032259">
    <property type="term" value="P:methylation"/>
    <property type="evidence" value="ECO:0007669"/>
    <property type="project" value="UniProtKB-KW"/>
</dbReference>
<dbReference type="Pfam" id="PF02475">
    <property type="entry name" value="TRM5-TYW2_MTfase"/>
    <property type="match status" value="1"/>
</dbReference>
<evidence type="ECO:0000256" key="5">
    <source>
        <dbReference type="ARBA" id="ARBA00022691"/>
    </source>
</evidence>
<dbReference type="RefSeq" id="WP_089861983.1">
    <property type="nucleotide sequence ID" value="NZ_FOTI01000028.1"/>
</dbReference>
<keyword evidence="2" id="KW-0169">Cobalamin biosynthesis</keyword>
<dbReference type="GO" id="GO:0008276">
    <property type="term" value="F:protein methyltransferase activity"/>
    <property type="evidence" value="ECO:0007669"/>
    <property type="project" value="InterPro"/>
</dbReference>
<reference evidence="7 8" key="1">
    <citation type="submission" date="2016-10" db="EMBL/GenBank/DDBJ databases">
        <authorList>
            <person name="de Groot N.N."/>
        </authorList>
    </citation>
    <scope>NUCLEOTIDE SEQUENCE [LARGE SCALE GENOMIC DNA]</scope>
    <source>
        <strain evidence="7 8">ATCC 51327</strain>
    </source>
</reference>
<dbReference type="PANTHER" id="PTHR43182">
    <property type="entry name" value="COBALT-PRECORRIN-6B C(15)-METHYLTRANSFERASE (DECARBOXYLATING)"/>
    <property type="match status" value="1"/>
</dbReference>
<evidence type="ECO:0000313" key="8">
    <source>
        <dbReference type="Proteomes" id="UP000199006"/>
    </source>
</evidence>
<proteinExistence type="predicted"/>
<dbReference type="InterPro" id="IPR056743">
    <property type="entry name" value="TRM5-TYW2-like_MTfase"/>
</dbReference>
<sequence>MTSWNYNTPGIEDQFFYRDQVPMTKSEIRALIISKLKLKSGQIIYDIGAGSGSVSIETALQVKDGLVYAVEKEKQACQVIEKNIERFKVNNIKLIQGTAPEALNTLEAADRIFIGGSSGKLAEILTLSLKKLKAGGIILLSAITLNTLTEVASYFNNGSEEVEVWSININYTQKIKDYKLFKALNQIFLIRITEGG</sequence>